<dbReference type="AlphaFoldDB" id="A0A6I8LG30"/>
<dbReference type="RefSeq" id="WP_155541288.1">
    <property type="nucleotide sequence ID" value="NZ_CABVGP010000001.1"/>
</dbReference>
<organism evidence="2 3">
    <name type="scientific">Amycolatopsis camponoti</name>
    <dbReference type="NCBI Taxonomy" id="2606593"/>
    <lineage>
        <taxon>Bacteria</taxon>
        <taxon>Bacillati</taxon>
        <taxon>Actinomycetota</taxon>
        <taxon>Actinomycetes</taxon>
        <taxon>Pseudonocardiales</taxon>
        <taxon>Pseudonocardiaceae</taxon>
        <taxon>Amycolatopsis</taxon>
    </lineage>
</organism>
<dbReference type="EMBL" id="CABVGP010000001">
    <property type="protein sequence ID" value="VVJ15862.1"/>
    <property type="molecule type" value="Genomic_DNA"/>
</dbReference>
<keyword evidence="3" id="KW-1185">Reference proteome</keyword>
<evidence type="ECO:0000313" key="2">
    <source>
        <dbReference type="EMBL" id="VVJ15862.1"/>
    </source>
</evidence>
<evidence type="ECO:0000256" key="1">
    <source>
        <dbReference type="SAM" id="Phobius"/>
    </source>
</evidence>
<keyword evidence="1" id="KW-0812">Transmembrane</keyword>
<gene>
    <name evidence="2" type="ORF">AA23TX_00883</name>
</gene>
<feature type="transmembrane region" description="Helical" evidence="1">
    <location>
        <begin position="40"/>
        <end position="68"/>
    </location>
</feature>
<sequence length="163" mass="17822">MDEPIIVLEPGEWLLWSGRPQRVVPTGLEWLRLVFGTVPAAVFAVVTFPGGLTLVVLALAAVWGPVLWRLWTTHRAVYAVTDQRVVVADRVSGYTRTWMDLTTPVTSPARGGLGTLTFHPPVVTVDIFGFGLPSRNQQRPIVLFAVPDAGGLRDLIVQAQDVD</sequence>
<evidence type="ECO:0000313" key="3">
    <source>
        <dbReference type="Proteomes" id="UP000399805"/>
    </source>
</evidence>
<dbReference type="Proteomes" id="UP000399805">
    <property type="component" value="Unassembled WGS sequence"/>
</dbReference>
<proteinExistence type="predicted"/>
<keyword evidence="1" id="KW-1133">Transmembrane helix</keyword>
<protein>
    <submittedName>
        <fullName evidence="2">Uncharacterized protein</fullName>
    </submittedName>
</protein>
<accession>A0A6I8LG30</accession>
<keyword evidence="1" id="KW-0472">Membrane</keyword>
<name>A0A6I8LG30_9PSEU</name>
<reference evidence="2 3" key="1">
    <citation type="submission" date="2019-09" db="EMBL/GenBank/DDBJ databases">
        <authorList>
            <person name="Leyn A S."/>
        </authorList>
    </citation>
    <scope>NUCLEOTIDE SEQUENCE [LARGE SCALE GENOMIC DNA]</scope>
    <source>
        <strain evidence="2">AA231_1</strain>
    </source>
</reference>